<organism evidence="2 3">
    <name type="scientific">Psychromarinibacter halotolerans</name>
    <dbReference type="NCBI Taxonomy" id="1775175"/>
    <lineage>
        <taxon>Bacteria</taxon>
        <taxon>Pseudomonadati</taxon>
        <taxon>Pseudomonadota</taxon>
        <taxon>Alphaproteobacteria</taxon>
        <taxon>Rhodobacterales</taxon>
        <taxon>Paracoccaceae</taxon>
        <taxon>Psychromarinibacter</taxon>
    </lineage>
</organism>
<dbReference type="RefSeq" id="WP_275633510.1">
    <property type="nucleotide sequence ID" value="NZ_JARGYD010000005.1"/>
</dbReference>
<feature type="compositionally biased region" description="Low complexity" evidence="1">
    <location>
        <begin position="199"/>
        <end position="215"/>
    </location>
</feature>
<evidence type="ECO:0000313" key="3">
    <source>
        <dbReference type="Proteomes" id="UP001595632"/>
    </source>
</evidence>
<evidence type="ECO:0008006" key="4">
    <source>
        <dbReference type="Google" id="ProtNLM"/>
    </source>
</evidence>
<feature type="compositionally biased region" description="Pro residues" evidence="1">
    <location>
        <begin position="216"/>
        <end position="226"/>
    </location>
</feature>
<feature type="compositionally biased region" description="Acidic residues" evidence="1">
    <location>
        <begin position="179"/>
        <end position="198"/>
    </location>
</feature>
<dbReference type="Proteomes" id="UP001595632">
    <property type="component" value="Unassembled WGS sequence"/>
</dbReference>
<name>A0ABV7GRG7_9RHOB</name>
<feature type="compositionally biased region" description="Pro residues" evidence="1">
    <location>
        <begin position="90"/>
        <end position="104"/>
    </location>
</feature>
<dbReference type="SUPFAM" id="SSF74653">
    <property type="entry name" value="TolA/TonB C-terminal domain"/>
    <property type="match status" value="1"/>
</dbReference>
<keyword evidence="3" id="KW-1185">Reference proteome</keyword>
<evidence type="ECO:0000313" key="2">
    <source>
        <dbReference type="EMBL" id="MFC3142720.1"/>
    </source>
</evidence>
<dbReference type="EMBL" id="JBHRTB010000010">
    <property type="protein sequence ID" value="MFC3142720.1"/>
    <property type="molecule type" value="Genomic_DNA"/>
</dbReference>
<feature type="compositionally biased region" description="Low complexity" evidence="1">
    <location>
        <begin position="75"/>
        <end position="89"/>
    </location>
</feature>
<accession>A0ABV7GRG7</accession>
<protein>
    <recommendedName>
        <fullName evidence="4">Cell division and transport-associated protein TolA</fullName>
    </recommendedName>
</protein>
<gene>
    <name evidence="2" type="ORF">ACFOGP_08365</name>
</gene>
<sequence length="398" mass="41611">MDAGTTISGAGHGLLLAFLMFGGLLQPRDEEPEFNAADVSLISAEEFAALQRPEVEADAPDATVAVPEPEEPVVEDSPAPTMRPEAPVEQPEPPAPEAPEPPQDAPVEAEEPPAPEAEVTDTPPEEIAPPVEDTAIPDITPPAEEAAPRDIPRVAPIPVPEAPDVPEIADTPAPRVDENADSDQQAEEQPEAAPEEATTEIATEANRAPASSPAPTARPAPPPTPAPLTEEVEEPVEVTEAPEPPAETPEETPDETPAPDADPLADAIAGAVADAVSETTSAPPASSTAAGPPLNNSEREGLRVAVQQCWNLGASSTDAMRTTVIVGVSMNRDGTPDTGSIRLISSEGGTQDSVTQAYEAARRAIIRCGARGFPLPEAKYDHWRDIEMTFNPDGMRLR</sequence>
<feature type="region of interest" description="Disordered" evidence="1">
    <location>
        <begin position="52"/>
        <end position="297"/>
    </location>
</feature>
<dbReference type="Gene3D" id="3.30.1150.10">
    <property type="match status" value="1"/>
</dbReference>
<reference evidence="3" key="1">
    <citation type="journal article" date="2019" name="Int. J. Syst. Evol. Microbiol.">
        <title>The Global Catalogue of Microorganisms (GCM) 10K type strain sequencing project: providing services to taxonomists for standard genome sequencing and annotation.</title>
        <authorList>
            <consortium name="The Broad Institute Genomics Platform"/>
            <consortium name="The Broad Institute Genome Sequencing Center for Infectious Disease"/>
            <person name="Wu L."/>
            <person name="Ma J."/>
        </authorList>
    </citation>
    <scope>NUCLEOTIDE SEQUENCE [LARGE SCALE GENOMIC DNA]</scope>
    <source>
        <strain evidence="3">KCTC 52366</strain>
    </source>
</reference>
<evidence type="ECO:0000256" key="1">
    <source>
        <dbReference type="SAM" id="MobiDB-lite"/>
    </source>
</evidence>
<feature type="compositionally biased region" description="Low complexity" evidence="1">
    <location>
        <begin position="258"/>
        <end position="293"/>
    </location>
</feature>
<comment type="caution">
    <text evidence="2">The sequence shown here is derived from an EMBL/GenBank/DDBJ whole genome shotgun (WGS) entry which is preliminary data.</text>
</comment>
<proteinExistence type="predicted"/>